<protein>
    <submittedName>
        <fullName evidence="4">CN hydrolase domain containing protein</fullName>
    </submittedName>
</protein>
<reference evidence="4 5" key="1">
    <citation type="submission" date="2017-03" db="EMBL/GenBank/DDBJ databases">
        <title>Genome of the blue death feigning beetle - Asbolus verrucosus.</title>
        <authorList>
            <person name="Rider S.D."/>
        </authorList>
    </citation>
    <scope>NUCLEOTIDE SEQUENCE [LARGE SCALE GENOMIC DNA]</scope>
    <source>
        <strain evidence="4">Butters</strain>
        <tissue evidence="4">Head and leg muscle</tissue>
    </source>
</reference>
<evidence type="ECO:0000256" key="1">
    <source>
        <dbReference type="ARBA" id="ARBA00008225"/>
    </source>
</evidence>
<sequence>DVDIIVFTEYGLTTLVDNPEGYAIEFTNDNPILKKLSDLASQHAIYIVVNLLEQVKENTKIKYYNTNLVYNRQGQIIAKYRKINLFNEPNLTAGNEMVTFSTDFGVTFGVMTCFDILYHNPSRTLLDNSDVEDIVYPVAWFSTMPFYTALTVQHGYFASNKVTLLAANYGEPQRGHGGSGIYVAKGNIAHIDINGAAGNTLIVHDIQKSKRKANRKNCVTTTSFGRHVSNKPADISDYLTYRDFKAADYQFQDVDLTRGEVSTEICHGQICCSFNITAEQPPNTKEVYKLMAYEGKVIFDRSYVYIRVCSLLACQNETRDSCGARINGTTKFTKISVDGRVPKDGTTFYTPITLNYGL</sequence>
<dbReference type="PANTHER" id="PTHR10609">
    <property type="entry name" value="BIOTINIDASE-RELATED"/>
    <property type="match status" value="1"/>
</dbReference>
<evidence type="ECO:0000313" key="5">
    <source>
        <dbReference type="Proteomes" id="UP000292052"/>
    </source>
</evidence>
<comment type="caution">
    <text evidence="4">The sequence shown here is derived from an EMBL/GenBank/DDBJ whole genome shotgun (WGS) entry which is preliminary data.</text>
</comment>
<dbReference type="OrthoDB" id="10250282at2759"/>
<evidence type="ECO:0000256" key="2">
    <source>
        <dbReference type="ARBA" id="ARBA00022801"/>
    </source>
</evidence>
<feature type="domain" description="CN hydrolase" evidence="3">
    <location>
        <begin position="1"/>
        <end position="208"/>
    </location>
</feature>
<dbReference type="PROSITE" id="PS50263">
    <property type="entry name" value="CN_HYDROLASE"/>
    <property type="match status" value="1"/>
</dbReference>
<keyword evidence="5" id="KW-1185">Reference proteome</keyword>
<dbReference type="InterPro" id="IPR043957">
    <property type="entry name" value="Vanin_C"/>
</dbReference>
<evidence type="ECO:0000259" key="3">
    <source>
        <dbReference type="PROSITE" id="PS50263"/>
    </source>
</evidence>
<evidence type="ECO:0000313" key="4">
    <source>
        <dbReference type="EMBL" id="RZC27673.1"/>
    </source>
</evidence>
<organism evidence="4 5">
    <name type="scientific">Asbolus verrucosus</name>
    <name type="common">Desert ironclad beetle</name>
    <dbReference type="NCBI Taxonomy" id="1661398"/>
    <lineage>
        <taxon>Eukaryota</taxon>
        <taxon>Metazoa</taxon>
        <taxon>Ecdysozoa</taxon>
        <taxon>Arthropoda</taxon>
        <taxon>Hexapoda</taxon>
        <taxon>Insecta</taxon>
        <taxon>Pterygota</taxon>
        <taxon>Neoptera</taxon>
        <taxon>Endopterygota</taxon>
        <taxon>Coleoptera</taxon>
        <taxon>Polyphaga</taxon>
        <taxon>Cucujiformia</taxon>
        <taxon>Tenebrionidae</taxon>
        <taxon>Pimeliinae</taxon>
        <taxon>Asbolus</taxon>
    </lineage>
</organism>
<accession>A0A482VFU5</accession>
<feature type="non-terminal residue" evidence="4">
    <location>
        <position position="1"/>
    </location>
</feature>
<proteinExistence type="inferred from homology"/>
<name>A0A482VFU5_ASBVE</name>
<comment type="similarity">
    <text evidence="1">Belongs to the carbon-nitrogen hydrolase superfamily. BTD/VNN family.</text>
</comment>
<dbReference type="PANTHER" id="PTHR10609:SF14">
    <property type="entry name" value="BIOTINIDASE"/>
    <property type="match status" value="1"/>
</dbReference>
<dbReference type="InterPro" id="IPR040154">
    <property type="entry name" value="Biotinidase/VNN"/>
</dbReference>
<dbReference type="AlphaFoldDB" id="A0A482VFU5"/>
<dbReference type="Proteomes" id="UP000292052">
    <property type="component" value="Unassembled WGS sequence"/>
</dbReference>
<dbReference type="InterPro" id="IPR036526">
    <property type="entry name" value="C-N_Hydrolase_sf"/>
</dbReference>
<feature type="non-terminal residue" evidence="4">
    <location>
        <position position="358"/>
    </location>
</feature>
<gene>
    <name evidence="4" type="ORF">BDFB_013653</name>
</gene>
<dbReference type="Pfam" id="PF19018">
    <property type="entry name" value="Vanin_C"/>
    <property type="match status" value="1"/>
</dbReference>
<keyword evidence="2 4" id="KW-0378">Hydrolase</keyword>
<dbReference type="SUPFAM" id="SSF56317">
    <property type="entry name" value="Carbon-nitrogen hydrolase"/>
    <property type="match status" value="1"/>
</dbReference>
<dbReference type="GO" id="GO:0016787">
    <property type="term" value="F:hydrolase activity"/>
    <property type="evidence" value="ECO:0007669"/>
    <property type="project" value="UniProtKB-KW"/>
</dbReference>
<dbReference type="Gene3D" id="3.60.110.10">
    <property type="entry name" value="Carbon-nitrogen hydrolase"/>
    <property type="match status" value="1"/>
</dbReference>
<dbReference type="InterPro" id="IPR003010">
    <property type="entry name" value="C-N_Hydrolase"/>
</dbReference>
<dbReference type="EMBL" id="QDEB01103325">
    <property type="protein sequence ID" value="RZC27673.1"/>
    <property type="molecule type" value="Genomic_DNA"/>
</dbReference>
<dbReference type="Pfam" id="PF00795">
    <property type="entry name" value="CN_hydrolase"/>
    <property type="match status" value="1"/>
</dbReference>
<dbReference type="STRING" id="1661398.A0A482VFU5"/>